<dbReference type="PROSITE" id="PS00308">
    <property type="entry name" value="LECTIN_LEGUME_ALPHA"/>
    <property type="match status" value="1"/>
</dbReference>
<dbReference type="SUPFAM" id="SSF49899">
    <property type="entry name" value="Concanavalin A-like lectins/glucanases"/>
    <property type="match status" value="1"/>
</dbReference>
<evidence type="ECO:0000256" key="3">
    <source>
        <dbReference type="ARBA" id="ARBA00008536"/>
    </source>
</evidence>
<keyword evidence="10" id="KW-0430">Lectin</keyword>
<dbReference type="eggNOG" id="ENOG502QQSK">
    <property type="taxonomic scope" value="Eukaryota"/>
</dbReference>
<evidence type="ECO:0000256" key="23">
    <source>
        <dbReference type="SAM" id="Phobius"/>
    </source>
</evidence>
<dbReference type="Pfam" id="PF00069">
    <property type="entry name" value="Pkinase"/>
    <property type="match status" value="1"/>
</dbReference>
<evidence type="ECO:0000256" key="18">
    <source>
        <dbReference type="ARBA" id="ARBA00023180"/>
    </source>
</evidence>
<dbReference type="InterPro" id="IPR000719">
    <property type="entry name" value="Prot_kinase_dom"/>
</dbReference>
<evidence type="ECO:0000256" key="5">
    <source>
        <dbReference type="ARBA" id="ARBA00022475"/>
    </source>
</evidence>
<dbReference type="GO" id="GO:0005886">
    <property type="term" value="C:plasma membrane"/>
    <property type="evidence" value="ECO:0000318"/>
    <property type="project" value="GO_Central"/>
</dbReference>
<dbReference type="GO" id="GO:0030246">
    <property type="term" value="F:carbohydrate binding"/>
    <property type="evidence" value="ECO:0007669"/>
    <property type="project" value="UniProtKB-KW"/>
</dbReference>
<organism evidence="26 27">
    <name type="scientific">Prunus persica</name>
    <name type="common">Peach</name>
    <name type="synonym">Amygdalus persica</name>
    <dbReference type="NCBI Taxonomy" id="3760"/>
    <lineage>
        <taxon>Eukaryota</taxon>
        <taxon>Viridiplantae</taxon>
        <taxon>Streptophyta</taxon>
        <taxon>Embryophyta</taxon>
        <taxon>Tracheophyta</taxon>
        <taxon>Spermatophyta</taxon>
        <taxon>Magnoliopsida</taxon>
        <taxon>eudicotyledons</taxon>
        <taxon>Gunneridae</taxon>
        <taxon>Pentapetalae</taxon>
        <taxon>rosids</taxon>
        <taxon>fabids</taxon>
        <taxon>Rosales</taxon>
        <taxon>Rosaceae</taxon>
        <taxon>Amygdaloideae</taxon>
        <taxon>Amygdaleae</taxon>
        <taxon>Prunus</taxon>
    </lineage>
</organism>
<comment type="similarity">
    <text evidence="3">In the N-terminal section; belongs to the leguminous lectin family.</text>
</comment>
<dbReference type="GO" id="GO:0009626">
    <property type="term" value="P:plant-type hypersensitive response"/>
    <property type="evidence" value="ECO:0007669"/>
    <property type="project" value="UniProtKB-ARBA"/>
</dbReference>
<sequence>MAISFNNLSSLPINSFIFLLLLPYACSINFQINRFESSADNIVYQGDAVASVGAVELINRRTYVCRVGWATYAKRVPIWDPDTGKLTDFSTHFSFIIDTTGENPYGHGIAFFLAPVGFQIPPNSAGGFLGLFNTTTSDFSGNQIFLVEFDSFVNPEWDPDYEHVGINNNSIYSAVTTPWNASIHSGDITDVWIAYNATTKNLSVHWSYQATSNPNESTSLFHQIDLKEILPEWVTIGFSAGTGKYGERDTILSWEFNSTLERKESSGNNAKKKTLVVGLTVSGGVLLIAGVFIALIVRRWKWKQKQRETLETVNLTSINEDLERGAGPRRFSYSDLVTATNNFSNERKLGEGGFGAVYKGYLTDLDIAVAVKKISSGSRQGRKEYITEVKVISSLRHRNLVQLIGWCHDGGQFLLVYEFMPNGSLDIHLFGKRSVVLSWAVRYKISLGLASALLYLHEGWEQCVVHRDVKSSNVMLDSSFNVKLGDFGLARLMDHELGPQTTRLVGTIGYLAPEYISTGRASKESDVYSFGVVALEIATGKRSMDRMGKDFEMGLIEWVWDLYGKGKLFLTVDERLHLEYEEKQVECLMIVGLWCAHPDKSSRPSIRQANQVLNFEAALPNLPLKMPVPVYEVPTPSFGSGDPLITTSTQEGR</sequence>
<keyword evidence="8 23" id="KW-0812">Transmembrane</keyword>
<evidence type="ECO:0000256" key="12">
    <source>
        <dbReference type="ARBA" id="ARBA00022777"/>
    </source>
</evidence>
<keyword evidence="17" id="KW-0675">Receptor</keyword>
<dbReference type="SMART" id="SM00220">
    <property type="entry name" value="S_TKc"/>
    <property type="match status" value="1"/>
</dbReference>
<evidence type="ECO:0000313" key="26">
    <source>
        <dbReference type="EMBL" id="ONI02589.1"/>
    </source>
</evidence>
<comment type="function">
    <text evidence="20">Promotes hydrogen peroxide H(2)O(2) production and cell death.</text>
</comment>
<evidence type="ECO:0000259" key="25">
    <source>
        <dbReference type="PROSITE" id="PS50011"/>
    </source>
</evidence>
<dbReference type="FunFam" id="1.10.510.10:FF:000240">
    <property type="entry name" value="Lectin-domain containing receptor kinase A4.3"/>
    <property type="match status" value="1"/>
</dbReference>
<keyword evidence="7" id="KW-0808">Transferase</keyword>
<keyword evidence="13" id="KW-0611">Plant defense</keyword>
<evidence type="ECO:0000256" key="19">
    <source>
        <dbReference type="ARBA" id="ARBA00058054"/>
    </source>
</evidence>
<dbReference type="PROSITE" id="PS00108">
    <property type="entry name" value="PROTEIN_KINASE_ST"/>
    <property type="match status" value="1"/>
</dbReference>
<evidence type="ECO:0000256" key="7">
    <source>
        <dbReference type="ARBA" id="ARBA00022679"/>
    </source>
</evidence>
<accession>A0A251NTD6</accession>
<dbReference type="CDD" id="cd14066">
    <property type="entry name" value="STKc_IRAK"/>
    <property type="match status" value="1"/>
</dbReference>
<evidence type="ECO:0000256" key="17">
    <source>
        <dbReference type="ARBA" id="ARBA00023170"/>
    </source>
</evidence>
<name>A0A251NTD6_PRUPE</name>
<comment type="function">
    <text evidence="19">Involved in resistance response to the pathogenic oomycetes Phytophthora infestans and Phytophthora capsici.</text>
</comment>
<keyword evidence="12" id="KW-0418">Kinase</keyword>
<evidence type="ECO:0000256" key="22">
    <source>
        <dbReference type="PROSITE-ProRule" id="PRU10141"/>
    </source>
</evidence>
<dbReference type="EMBL" id="CM007656">
    <property type="protein sequence ID" value="ONI02589.1"/>
    <property type="molecule type" value="Genomic_DNA"/>
</dbReference>
<feature type="binding site" evidence="22">
    <location>
        <position position="373"/>
    </location>
    <ligand>
        <name>ATP</name>
        <dbReference type="ChEBI" id="CHEBI:30616"/>
    </ligand>
</feature>
<dbReference type="GO" id="GO:0004674">
    <property type="term" value="F:protein serine/threonine kinase activity"/>
    <property type="evidence" value="ECO:0007669"/>
    <property type="project" value="UniProtKB-KW"/>
</dbReference>
<comment type="subunit">
    <text evidence="21">Interacts with ABCG40.</text>
</comment>
<dbReference type="InterPro" id="IPR017441">
    <property type="entry name" value="Protein_kinase_ATP_BS"/>
</dbReference>
<keyword evidence="18" id="KW-0325">Glycoprotein</keyword>
<evidence type="ECO:0000256" key="4">
    <source>
        <dbReference type="ARBA" id="ARBA00010217"/>
    </source>
</evidence>
<dbReference type="Gramene" id="ONI02589">
    <property type="protein sequence ID" value="ONI02589"/>
    <property type="gene ID" value="PRUPE_6G208800"/>
</dbReference>
<evidence type="ECO:0000256" key="15">
    <source>
        <dbReference type="ARBA" id="ARBA00022989"/>
    </source>
</evidence>
<dbReference type="Gene3D" id="1.10.510.10">
    <property type="entry name" value="Transferase(Phosphotransferase) domain 1"/>
    <property type="match status" value="1"/>
</dbReference>
<dbReference type="CDD" id="cd06899">
    <property type="entry name" value="lectin_legume_LecRK_Arcelin_ConA"/>
    <property type="match status" value="1"/>
</dbReference>
<dbReference type="Proteomes" id="UP000006882">
    <property type="component" value="Chromosome G6"/>
</dbReference>
<evidence type="ECO:0000256" key="10">
    <source>
        <dbReference type="ARBA" id="ARBA00022734"/>
    </source>
</evidence>
<evidence type="ECO:0000256" key="21">
    <source>
        <dbReference type="ARBA" id="ARBA00063357"/>
    </source>
</evidence>
<proteinExistence type="inferred from homology"/>
<evidence type="ECO:0000256" key="14">
    <source>
        <dbReference type="ARBA" id="ARBA00022840"/>
    </source>
</evidence>
<evidence type="ECO:0000256" key="1">
    <source>
        <dbReference type="ARBA" id="ARBA00004251"/>
    </source>
</evidence>
<dbReference type="FunFam" id="2.60.120.200:FF:000103">
    <property type="entry name" value="L-type lectin-domain containing receptor kinase IX.1"/>
    <property type="match status" value="1"/>
</dbReference>
<dbReference type="InterPro" id="IPR013320">
    <property type="entry name" value="ConA-like_dom_sf"/>
</dbReference>
<comment type="similarity">
    <text evidence="4">In the C-terminal section; belongs to the protein kinase superfamily. Ser/Thr protein kinase family.</text>
</comment>
<evidence type="ECO:0000256" key="16">
    <source>
        <dbReference type="ARBA" id="ARBA00023136"/>
    </source>
</evidence>
<feature type="domain" description="Protein kinase" evidence="25">
    <location>
        <begin position="343"/>
        <end position="619"/>
    </location>
</feature>
<dbReference type="InterPro" id="IPR011009">
    <property type="entry name" value="Kinase-like_dom_sf"/>
</dbReference>
<gene>
    <name evidence="26" type="ORF">PRUPE_6G208800</name>
</gene>
<dbReference type="PROSITE" id="PS00107">
    <property type="entry name" value="PROTEIN_KINASE_ATP"/>
    <property type="match status" value="1"/>
</dbReference>
<keyword evidence="14 22" id="KW-0067">ATP-binding</keyword>
<keyword evidence="5" id="KW-1003">Cell membrane</keyword>
<evidence type="ECO:0000256" key="6">
    <source>
        <dbReference type="ARBA" id="ARBA00022527"/>
    </source>
</evidence>
<dbReference type="AlphaFoldDB" id="A0A251NTD6"/>
<comment type="subcellular location">
    <subcellularLocation>
        <location evidence="1">Cell membrane</location>
        <topology evidence="1">Single-pass type I membrane protein</topology>
    </subcellularLocation>
</comment>
<evidence type="ECO:0000256" key="8">
    <source>
        <dbReference type="ARBA" id="ARBA00022692"/>
    </source>
</evidence>
<dbReference type="Gene3D" id="2.60.120.200">
    <property type="match status" value="1"/>
</dbReference>
<dbReference type="InterPro" id="IPR050528">
    <property type="entry name" value="L-type_Lectin-RKs"/>
</dbReference>
<dbReference type="InterPro" id="IPR001220">
    <property type="entry name" value="Legume_lectin_dom"/>
</dbReference>
<feature type="chain" id="PRO_5012015759" description="Protein kinase domain-containing protein" evidence="24">
    <location>
        <begin position="28"/>
        <end position="653"/>
    </location>
</feature>
<dbReference type="SUPFAM" id="SSF56112">
    <property type="entry name" value="Protein kinase-like (PK-like)"/>
    <property type="match status" value="1"/>
</dbReference>
<evidence type="ECO:0000256" key="20">
    <source>
        <dbReference type="ARBA" id="ARBA00058818"/>
    </source>
</evidence>
<dbReference type="Gene3D" id="3.30.200.20">
    <property type="entry name" value="Phosphorylase Kinase, domain 1"/>
    <property type="match status" value="1"/>
</dbReference>
<evidence type="ECO:0000313" key="27">
    <source>
        <dbReference type="Proteomes" id="UP000006882"/>
    </source>
</evidence>
<keyword evidence="9 24" id="KW-0732">Signal</keyword>
<keyword evidence="27" id="KW-1185">Reference proteome</keyword>
<evidence type="ECO:0000256" key="2">
    <source>
        <dbReference type="ARBA" id="ARBA00007606"/>
    </source>
</evidence>
<protein>
    <recommendedName>
        <fullName evidence="25">Protein kinase domain-containing protein</fullName>
    </recommendedName>
</protein>
<dbReference type="PANTHER" id="PTHR27007">
    <property type="match status" value="1"/>
</dbReference>
<keyword evidence="15 23" id="KW-1133">Transmembrane helix</keyword>
<keyword evidence="16 23" id="KW-0472">Membrane</keyword>
<evidence type="ECO:0000256" key="9">
    <source>
        <dbReference type="ARBA" id="ARBA00022729"/>
    </source>
</evidence>
<dbReference type="GO" id="GO:0005524">
    <property type="term" value="F:ATP binding"/>
    <property type="evidence" value="ECO:0007669"/>
    <property type="project" value="UniProtKB-UniRule"/>
</dbReference>
<reference evidence="26 27" key="1">
    <citation type="journal article" date="2013" name="Nat. Genet.">
        <title>The high-quality draft genome of peach (Prunus persica) identifies unique patterns of genetic diversity, domestication and genome evolution.</title>
        <authorList>
            <consortium name="International Peach Genome Initiative"/>
            <person name="Verde I."/>
            <person name="Abbott A.G."/>
            <person name="Scalabrin S."/>
            <person name="Jung S."/>
            <person name="Shu S."/>
            <person name="Marroni F."/>
            <person name="Zhebentyayeva T."/>
            <person name="Dettori M.T."/>
            <person name="Grimwood J."/>
            <person name="Cattonaro F."/>
            <person name="Zuccolo A."/>
            <person name="Rossini L."/>
            <person name="Jenkins J."/>
            <person name="Vendramin E."/>
            <person name="Meisel L.A."/>
            <person name="Decroocq V."/>
            <person name="Sosinski B."/>
            <person name="Prochnik S."/>
            <person name="Mitros T."/>
            <person name="Policriti A."/>
            <person name="Cipriani G."/>
            <person name="Dondini L."/>
            <person name="Ficklin S."/>
            <person name="Goodstein D.M."/>
            <person name="Xuan P."/>
            <person name="Del Fabbro C."/>
            <person name="Aramini V."/>
            <person name="Copetti D."/>
            <person name="Gonzalez S."/>
            <person name="Horner D.S."/>
            <person name="Falchi R."/>
            <person name="Lucas S."/>
            <person name="Mica E."/>
            <person name="Maldonado J."/>
            <person name="Lazzari B."/>
            <person name="Bielenberg D."/>
            <person name="Pirona R."/>
            <person name="Miculan M."/>
            <person name="Barakat A."/>
            <person name="Testolin R."/>
            <person name="Stella A."/>
            <person name="Tartarini S."/>
            <person name="Tonutti P."/>
            <person name="Arus P."/>
            <person name="Orellana A."/>
            <person name="Wells C."/>
            <person name="Main D."/>
            <person name="Vizzotto G."/>
            <person name="Silva H."/>
            <person name="Salamini F."/>
            <person name="Schmutz J."/>
            <person name="Morgante M."/>
            <person name="Rokhsar D.S."/>
        </authorList>
    </citation>
    <scope>NUCLEOTIDE SEQUENCE [LARGE SCALE GENOMIC DNA]</scope>
    <source>
        <strain evidence="27">cv. Nemared</strain>
    </source>
</reference>
<dbReference type="InterPro" id="IPR000985">
    <property type="entry name" value="Lectin_LegA_CS"/>
</dbReference>
<dbReference type="InterPro" id="IPR008271">
    <property type="entry name" value="Ser/Thr_kinase_AS"/>
</dbReference>
<feature type="signal peptide" evidence="24">
    <location>
        <begin position="1"/>
        <end position="27"/>
    </location>
</feature>
<feature type="transmembrane region" description="Helical" evidence="23">
    <location>
        <begin position="275"/>
        <end position="297"/>
    </location>
</feature>
<comment type="similarity">
    <text evidence="2">Belongs to the leguminous lectin family.</text>
</comment>
<evidence type="ECO:0000256" key="13">
    <source>
        <dbReference type="ARBA" id="ARBA00022821"/>
    </source>
</evidence>
<dbReference type="PROSITE" id="PS50011">
    <property type="entry name" value="PROTEIN_KINASE_DOM"/>
    <property type="match status" value="1"/>
</dbReference>
<keyword evidence="11 22" id="KW-0547">Nucleotide-binding</keyword>
<evidence type="ECO:0000256" key="24">
    <source>
        <dbReference type="SAM" id="SignalP"/>
    </source>
</evidence>
<evidence type="ECO:0000256" key="11">
    <source>
        <dbReference type="ARBA" id="ARBA00022741"/>
    </source>
</evidence>
<keyword evidence="6" id="KW-0723">Serine/threonine-protein kinase</keyword>
<dbReference type="Pfam" id="PF00139">
    <property type="entry name" value="Lectin_legB"/>
    <property type="match status" value="1"/>
</dbReference>
<dbReference type="GO" id="GO:0002229">
    <property type="term" value="P:defense response to oomycetes"/>
    <property type="evidence" value="ECO:0007669"/>
    <property type="project" value="UniProtKB-ARBA"/>
</dbReference>
<dbReference type="FunFam" id="3.30.200.20:FF:000168">
    <property type="entry name" value="L-type lectin-domain containing receptor kinase IX.1"/>
    <property type="match status" value="1"/>
</dbReference>